<feature type="compositionally biased region" description="Polar residues" evidence="1">
    <location>
        <begin position="86"/>
        <end position="97"/>
    </location>
</feature>
<feature type="compositionally biased region" description="Low complexity" evidence="1">
    <location>
        <begin position="850"/>
        <end position="867"/>
    </location>
</feature>
<feature type="region of interest" description="Disordered" evidence="1">
    <location>
        <begin position="1133"/>
        <end position="1303"/>
    </location>
</feature>
<feature type="region of interest" description="Disordered" evidence="1">
    <location>
        <begin position="1"/>
        <end position="25"/>
    </location>
</feature>
<organism evidence="2 3">
    <name type="scientific">Jaminaea rosea</name>
    <dbReference type="NCBI Taxonomy" id="1569628"/>
    <lineage>
        <taxon>Eukaryota</taxon>
        <taxon>Fungi</taxon>
        <taxon>Dikarya</taxon>
        <taxon>Basidiomycota</taxon>
        <taxon>Ustilaginomycotina</taxon>
        <taxon>Exobasidiomycetes</taxon>
        <taxon>Microstromatales</taxon>
        <taxon>Microstromatales incertae sedis</taxon>
        <taxon>Jaminaea</taxon>
    </lineage>
</organism>
<proteinExistence type="predicted"/>
<dbReference type="Proteomes" id="UP000245884">
    <property type="component" value="Unassembled WGS sequence"/>
</dbReference>
<feature type="compositionally biased region" description="Polar residues" evidence="1">
    <location>
        <begin position="281"/>
        <end position="301"/>
    </location>
</feature>
<feature type="compositionally biased region" description="Basic and acidic residues" evidence="1">
    <location>
        <begin position="188"/>
        <end position="199"/>
    </location>
</feature>
<evidence type="ECO:0000313" key="3">
    <source>
        <dbReference type="Proteomes" id="UP000245884"/>
    </source>
</evidence>
<feature type="compositionally biased region" description="Low complexity" evidence="1">
    <location>
        <begin position="438"/>
        <end position="451"/>
    </location>
</feature>
<feature type="compositionally biased region" description="Low complexity" evidence="1">
    <location>
        <begin position="52"/>
        <end position="68"/>
    </location>
</feature>
<name>A0A316UVX0_9BASI</name>
<dbReference type="GeneID" id="37025035"/>
<protein>
    <submittedName>
        <fullName evidence="2">Uncharacterized protein</fullName>
    </submittedName>
</protein>
<feature type="region of interest" description="Disordered" evidence="1">
    <location>
        <begin position="429"/>
        <end position="478"/>
    </location>
</feature>
<gene>
    <name evidence="2" type="ORF">BDZ90DRAFT_108929</name>
</gene>
<sequence length="1303" mass="138493">MQNSDTPTKSSRLPSSSLPLSSSSSLCVLRSSQTILTAGGSPVRDKSKPHVQLQQQAQRPRPRQSSSPTFYCLEDGDLTPRKLKSLITTPSSQPVTISSARRGRPSSKRPRSSKSTPHLRANDVFATPKMESSGRNSSRLGRRSEVGLRSTSSASNHHPTSSTPRRQTMTSPSHPSPPSQLGVAAKSRRSEAHAQEMDQLRAQSRAGFSSRAGHDEDSDDDYDDRGEGSSARPASRRHTTTYRNGPRVTSPLSRATELSSSGGHDTAETERTHRPVGSRRATASMSPQSQTLPYLPSSGSRHQPIPDEFFPSDRRTRQGSEETVLNRPSDIAADTPGPRSASRSRNRRRHASDAQADDIPSFDYEGRAGLGLAKLSVDASSAKRHLAAATRARTTSGPHASAAVAATTMGLSPRLGMQDLLEMSPHEAGLRARGMSVASPASGARPSSRLSSGGGGNDPFDDNSMRSPTLRARPDLPPEALERVRALRLRQEALHAVPLSSRTNKEGGSGAAHSSTVGSAIDDVRARIEDIDIRGSAISTASRSSSVISSAPRPRAHTAQVDRQRLLAEQQRANAPSSEPRHRVEDSAQLRPNGLSHEPLRRYASHAAFPSTPDVAAHSTSHRPASRFSTFSRGVTPGPVLTSTSSATKRGAGATTAHERNLLVAFDLFERNFGGTDVSVHTSPTAARLFGPESGDLVEKARGFLDTVTTLNAGLRDVAQFVIQREIDAEVDASLDVPVGGGASSASGPASSTLSILKDLDSAVGSLVKYSDNQVRNLGELLHSFTRADRERTRAMRVAAGAGEYDRPESRMSARTGTPTTVNNWSPTRRGGSLRRGATLGSAGAITMDGSSISGSRRAGSVAGSVSQAPTSGLRRETRDIRQATASSVAGSDYGSVDRRSSIYRSGDRGNASSSVAGSSVANGIAPDDPRTSPTMNISSHQSQHRPRNSAVAGGNQGQQHGRSYSELSPGPLSTADERFPSTRQRLDFLKQRREREREQREQERNSPATIGRAGTLPLRRPKLSDPSVATAIAASSNMHAMSDGPVAYSRNHLEDGDSDYNNALSGDSAVDSARGGETPRLGMNMKTSRDEMPPPPPAFRHLQRATSRVGLGMDSPIAAKQEDGWYYSQPRNHERRASSGTTATPGFSPGLPSPQRPSRNPRRSMILTRSDSARTAEDESEEGGAGRGMGSGTFDGLLDGYENSEEGGQSSHHRAQSIAGYSPPKGRVVDLHQQQHLKGPSAWRPPTAKGDFVGGSGSNNSGSPSSATKGHTISARTSLRQSLAAATAGAGEEGRGMRESER</sequence>
<feature type="region of interest" description="Disordered" evidence="1">
    <location>
        <begin position="37"/>
        <end position="363"/>
    </location>
</feature>
<feature type="compositionally biased region" description="Gly residues" evidence="1">
    <location>
        <begin position="1184"/>
        <end position="1194"/>
    </location>
</feature>
<evidence type="ECO:0000256" key="1">
    <source>
        <dbReference type="SAM" id="MobiDB-lite"/>
    </source>
</evidence>
<feature type="compositionally biased region" description="Low complexity" evidence="1">
    <location>
        <begin position="539"/>
        <end position="553"/>
    </location>
</feature>
<feature type="compositionally biased region" description="Basic residues" evidence="1">
    <location>
        <begin position="101"/>
        <end position="112"/>
    </location>
</feature>
<feature type="compositionally biased region" description="Polar residues" evidence="1">
    <location>
        <begin position="932"/>
        <end position="942"/>
    </location>
</feature>
<feature type="region of interest" description="Disordered" evidence="1">
    <location>
        <begin position="497"/>
        <end position="517"/>
    </location>
</feature>
<feature type="compositionally biased region" description="Basic and acidic residues" evidence="1">
    <location>
        <begin position="1293"/>
        <end position="1303"/>
    </location>
</feature>
<keyword evidence="3" id="KW-1185">Reference proteome</keyword>
<feature type="compositionally biased region" description="Basic and acidic residues" evidence="1">
    <location>
        <begin position="311"/>
        <end position="320"/>
    </location>
</feature>
<accession>A0A316UVX0</accession>
<feature type="region of interest" description="Disordered" evidence="1">
    <location>
        <begin position="1042"/>
        <end position="1101"/>
    </location>
</feature>
<evidence type="ECO:0000313" key="2">
    <source>
        <dbReference type="EMBL" id="PWN29429.1"/>
    </source>
</evidence>
<feature type="region of interest" description="Disordered" evidence="1">
    <location>
        <begin position="612"/>
        <end position="655"/>
    </location>
</feature>
<feature type="region of interest" description="Disordered" evidence="1">
    <location>
        <begin position="539"/>
        <end position="595"/>
    </location>
</feature>
<feature type="compositionally biased region" description="Polar residues" evidence="1">
    <location>
        <begin position="250"/>
        <end position="263"/>
    </location>
</feature>
<feature type="compositionally biased region" description="Low complexity" evidence="1">
    <location>
        <begin position="10"/>
        <end position="25"/>
    </location>
</feature>
<feature type="compositionally biased region" description="Basic and acidic residues" evidence="1">
    <location>
        <begin position="976"/>
        <end position="1005"/>
    </location>
</feature>
<dbReference type="EMBL" id="KZ819663">
    <property type="protein sequence ID" value="PWN29429.1"/>
    <property type="molecule type" value="Genomic_DNA"/>
</dbReference>
<feature type="compositionally biased region" description="Low complexity" evidence="1">
    <location>
        <begin position="910"/>
        <end position="924"/>
    </location>
</feature>
<dbReference type="RefSeq" id="XP_025364041.1">
    <property type="nucleotide sequence ID" value="XM_025503212.1"/>
</dbReference>
<feature type="region of interest" description="Disordered" evidence="1">
    <location>
        <begin position="801"/>
        <end position="1026"/>
    </location>
</feature>
<feature type="compositionally biased region" description="Polar residues" evidence="1">
    <location>
        <begin position="813"/>
        <end position="827"/>
    </location>
</feature>
<feature type="compositionally biased region" description="Basic and acidic residues" evidence="1">
    <location>
        <begin position="579"/>
        <end position="588"/>
    </location>
</feature>
<feature type="compositionally biased region" description="Polar residues" evidence="1">
    <location>
        <begin position="1268"/>
        <end position="1282"/>
    </location>
</feature>
<feature type="compositionally biased region" description="Polar residues" evidence="1">
    <location>
        <begin position="149"/>
        <end position="170"/>
    </location>
</feature>
<dbReference type="OrthoDB" id="2553318at2759"/>
<reference evidence="2 3" key="1">
    <citation type="journal article" date="2018" name="Mol. Biol. Evol.">
        <title>Broad Genomic Sampling Reveals a Smut Pathogenic Ancestry of the Fungal Clade Ustilaginomycotina.</title>
        <authorList>
            <person name="Kijpornyongpan T."/>
            <person name="Mondo S.J."/>
            <person name="Barry K."/>
            <person name="Sandor L."/>
            <person name="Lee J."/>
            <person name="Lipzen A."/>
            <person name="Pangilinan J."/>
            <person name="LaButti K."/>
            <person name="Hainaut M."/>
            <person name="Henrissat B."/>
            <person name="Grigoriev I.V."/>
            <person name="Spatafora J.W."/>
            <person name="Aime M.C."/>
        </authorList>
    </citation>
    <scope>NUCLEOTIDE SEQUENCE [LARGE SCALE GENOMIC DNA]</scope>
    <source>
        <strain evidence="2 3">MCA 5214</strain>
    </source>
</reference>
<feature type="compositionally biased region" description="Polar residues" evidence="1">
    <location>
        <begin position="958"/>
        <end position="967"/>
    </location>
</feature>